<organism evidence="1 2">
    <name type="scientific">Steinernema glaseri</name>
    <dbReference type="NCBI Taxonomy" id="37863"/>
    <lineage>
        <taxon>Eukaryota</taxon>
        <taxon>Metazoa</taxon>
        <taxon>Ecdysozoa</taxon>
        <taxon>Nematoda</taxon>
        <taxon>Chromadorea</taxon>
        <taxon>Rhabditida</taxon>
        <taxon>Tylenchina</taxon>
        <taxon>Panagrolaimomorpha</taxon>
        <taxon>Strongyloidoidea</taxon>
        <taxon>Steinernematidae</taxon>
        <taxon>Steinernema</taxon>
    </lineage>
</organism>
<dbReference type="Proteomes" id="UP000095287">
    <property type="component" value="Unplaced"/>
</dbReference>
<protein>
    <submittedName>
        <fullName evidence="2">SERTA domain-containing protein</fullName>
    </submittedName>
</protein>
<accession>A0A1I7Y225</accession>
<evidence type="ECO:0000313" key="2">
    <source>
        <dbReference type="WBParaSite" id="L893_g11861.t1"/>
    </source>
</evidence>
<evidence type="ECO:0000313" key="1">
    <source>
        <dbReference type="Proteomes" id="UP000095287"/>
    </source>
</evidence>
<keyword evidence="1" id="KW-1185">Reference proteome</keyword>
<sequence length="49" mass="5336">MGDSMDLFCVPDRSVMYNAMSSPMGDSVLSLTDMEMPLLGDMMNEAKNG</sequence>
<dbReference type="WBParaSite" id="L893_g11861.t1">
    <property type="protein sequence ID" value="L893_g11861.t1"/>
    <property type="gene ID" value="L893_g11861"/>
</dbReference>
<proteinExistence type="predicted"/>
<reference evidence="2" key="1">
    <citation type="submission" date="2016-11" db="UniProtKB">
        <authorList>
            <consortium name="WormBaseParasite"/>
        </authorList>
    </citation>
    <scope>IDENTIFICATION</scope>
</reference>
<dbReference type="AlphaFoldDB" id="A0A1I7Y225"/>
<name>A0A1I7Y225_9BILA</name>